<proteinExistence type="predicted"/>
<sequence length="139" mass="16106">MANRFEKATVKHLYCQAFTKFLNILCSTMVQNHATLKRRITQDQIIFTPNTEIKNIIRVLGMPYPSIRDTTIKVQLFLVQKHLILSRAMVLSPKLLYNLVILLVLLPYIYTSEFRPLPIQPLSQDSVVGIKLRKGAYYI</sequence>
<keyword evidence="1" id="KW-0812">Transmembrane</keyword>
<dbReference type="AlphaFoldDB" id="A0A2D4PPC5"/>
<evidence type="ECO:0000313" key="2">
    <source>
        <dbReference type="EMBL" id="LAB59892.1"/>
    </source>
</evidence>
<name>A0A2D4PPC5_MICSU</name>
<keyword evidence="1" id="KW-0472">Membrane</keyword>
<accession>A0A2D4PPC5</accession>
<reference evidence="2" key="2">
    <citation type="submission" date="2017-11" db="EMBL/GenBank/DDBJ databases">
        <title>Coralsnake Venomics: Analyses of Venom Gland Transcriptomes and Proteomes of Six Brazilian Taxa.</title>
        <authorList>
            <person name="Aird S.D."/>
            <person name="Jorge da Silva N."/>
            <person name="Qiu L."/>
            <person name="Villar-Briones A."/>
            <person name="Aparecida-Saddi V."/>
            <person name="Campos-Telles M.P."/>
            <person name="Grau M."/>
            <person name="Mikheyev A.S."/>
        </authorList>
    </citation>
    <scope>NUCLEOTIDE SEQUENCE</scope>
    <source>
        <tissue evidence="2">Venom_gland</tissue>
    </source>
</reference>
<evidence type="ECO:0000256" key="1">
    <source>
        <dbReference type="SAM" id="Phobius"/>
    </source>
</evidence>
<feature type="transmembrane region" description="Helical" evidence="1">
    <location>
        <begin position="95"/>
        <end position="111"/>
    </location>
</feature>
<dbReference type="EMBL" id="IACN01083213">
    <property type="protein sequence ID" value="LAB59892.1"/>
    <property type="molecule type" value="Transcribed_RNA"/>
</dbReference>
<organism evidence="2">
    <name type="scientific">Micrurus surinamensis</name>
    <name type="common">Surinam coral snake</name>
    <dbReference type="NCBI Taxonomy" id="129470"/>
    <lineage>
        <taxon>Eukaryota</taxon>
        <taxon>Metazoa</taxon>
        <taxon>Chordata</taxon>
        <taxon>Craniata</taxon>
        <taxon>Vertebrata</taxon>
        <taxon>Euteleostomi</taxon>
        <taxon>Lepidosauria</taxon>
        <taxon>Squamata</taxon>
        <taxon>Bifurcata</taxon>
        <taxon>Unidentata</taxon>
        <taxon>Episquamata</taxon>
        <taxon>Toxicofera</taxon>
        <taxon>Serpentes</taxon>
        <taxon>Colubroidea</taxon>
        <taxon>Elapidae</taxon>
        <taxon>Elapinae</taxon>
        <taxon>Micrurus</taxon>
    </lineage>
</organism>
<keyword evidence="1" id="KW-1133">Transmembrane helix</keyword>
<reference evidence="2" key="1">
    <citation type="submission" date="2017-07" db="EMBL/GenBank/DDBJ databases">
        <authorList>
            <person name="Mikheyev A."/>
            <person name="Grau M."/>
        </authorList>
    </citation>
    <scope>NUCLEOTIDE SEQUENCE</scope>
    <source>
        <tissue evidence="2">Venom_gland</tissue>
    </source>
</reference>
<protein>
    <submittedName>
        <fullName evidence="2">Uncharacterized protein</fullName>
    </submittedName>
</protein>